<sequence length="453" mass="52944">MSLPTVTLKSKQKVCDVTVQRIAFYQQCQVVEALDEESKHYYMFFHKEHYLNYVSASKLPDRSFVKSAFNEGITFHGIHPLVTSLLTASTYKKKDFNTLFTKLKQQWGHPETAQIATYFTPFIKKTKLAHFIQSLFYEERRSGKMLSCYRIYSVLEDFAPNHPLIDAFSGDLKFVEIEKRYKLQDESTLATDTLYTENEWYKNRLSSYDDLHSLYEKQSRLIEQRALSIDHAAHTQTEEDYQTLLDSSPSLLSPPFFTDLYARELTHHSFLNDYLDSLLAENQLKEAAELINKHKLALSSIQSQTFIHLAERNQTDSPSPDSWRELTLSNLKTEQSTKLLELAVRSILHNNDISYVREWLQPFEDVPEAQVIVEKVIEMDTLSDDPGKQRRLGELYYEFQQPNLAIDCMSWDMELDSANPEPVQWLAKLYNEVGNKEEHDAYQQLYVSMMQQR</sequence>
<dbReference type="AlphaFoldDB" id="A0A4Z0GZ52"/>
<dbReference type="InterPro" id="IPR011990">
    <property type="entry name" value="TPR-like_helical_dom_sf"/>
</dbReference>
<organism evidence="1 2">
    <name type="scientific">Halobacillus salinus</name>
    <dbReference type="NCBI Taxonomy" id="192814"/>
    <lineage>
        <taxon>Bacteria</taxon>
        <taxon>Bacillati</taxon>
        <taxon>Bacillota</taxon>
        <taxon>Bacilli</taxon>
        <taxon>Bacillales</taxon>
        <taxon>Bacillaceae</taxon>
        <taxon>Halobacillus</taxon>
    </lineage>
</organism>
<keyword evidence="2" id="KW-1185">Reference proteome</keyword>
<accession>A0A4Z0GZ52</accession>
<dbReference type="EMBL" id="SRJC01000004">
    <property type="protein sequence ID" value="TGB01964.1"/>
    <property type="molecule type" value="Genomic_DNA"/>
</dbReference>
<evidence type="ECO:0000313" key="2">
    <source>
        <dbReference type="Proteomes" id="UP000297982"/>
    </source>
</evidence>
<dbReference type="Proteomes" id="UP000297982">
    <property type="component" value="Unassembled WGS sequence"/>
</dbReference>
<proteinExistence type="predicted"/>
<comment type="caution">
    <text evidence="1">The sequence shown here is derived from an EMBL/GenBank/DDBJ whole genome shotgun (WGS) entry which is preliminary data.</text>
</comment>
<reference evidence="1 2" key="1">
    <citation type="journal article" date="2003" name="Int. J. Syst. Evol. Microbiol.">
        <title>Halobacillus salinus sp. nov., isolated from a salt lake on the coast of the East Sea in Korea.</title>
        <authorList>
            <person name="Yoon J.H."/>
            <person name="Kang K.H."/>
            <person name="Park Y.H."/>
        </authorList>
    </citation>
    <scope>NUCLEOTIDE SEQUENCE [LARGE SCALE GENOMIC DNA]</scope>
    <source>
        <strain evidence="1 2">HSL-3</strain>
    </source>
</reference>
<dbReference type="STRING" id="192814.GCA_900166575_03807"/>
<protein>
    <submittedName>
        <fullName evidence="1">Uncharacterized protein</fullName>
    </submittedName>
</protein>
<evidence type="ECO:0000313" key="1">
    <source>
        <dbReference type="EMBL" id="TGB01964.1"/>
    </source>
</evidence>
<dbReference type="RefSeq" id="WP_135328244.1">
    <property type="nucleotide sequence ID" value="NZ_SRJC01000004.1"/>
</dbReference>
<name>A0A4Z0GZ52_9BACI</name>
<dbReference type="SUPFAM" id="SSF48452">
    <property type="entry name" value="TPR-like"/>
    <property type="match status" value="1"/>
</dbReference>
<gene>
    <name evidence="1" type="ORF">E4663_15140</name>
</gene>